<dbReference type="SMART" id="SM00886">
    <property type="entry name" value="Dabb"/>
    <property type="match status" value="1"/>
</dbReference>
<name>A0ABY6NVS8_9NOCA</name>
<organism evidence="2 3">
    <name type="scientific">Rhodococcus antarcticus</name>
    <dbReference type="NCBI Taxonomy" id="2987751"/>
    <lineage>
        <taxon>Bacteria</taxon>
        <taxon>Bacillati</taxon>
        <taxon>Actinomycetota</taxon>
        <taxon>Actinomycetes</taxon>
        <taxon>Mycobacteriales</taxon>
        <taxon>Nocardiaceae</taxon>
        <taxon>Rhodococcus</taxon>
    </lineage>
</organism>
<dbReference type="RefSeq" id="WP_265381510.1">
    <property type="nucleotide sequence ID" value="NZ_CP110615.1"/>
</dbReference>
<evidence type="ECO:0000313" key="2">
    <source>
        <dbReference type="EMBL" id="UZJ23403.1"/>
    </source>
</evidence>
<dbReference type="InterPro" id="IPR011008">
    <property type="entry name" value="Dimeric_a/b-barrel"/>
</dbReference>
<dbReference type="PROSITE" id="PS51502">
    <property type="entry name" value="S_R_A_B_BARREL"/>
    <property type="match status" value="1"/>
</dbReference>
<keyword evidence="3" id="KW-1185">Reference proteome</keyword>
<protein>
    <submittedName>
        <fullName evidence="2">Dabb family protein</fullName>
    </submittedName>
</protein>
<reference evidence="2" key="1">
    <citation type="submission" date="2022-10" db="EMBL/GenBank/DDBJ databases">
        <title>Rhodococcus sp.75.</title>
        <authorList>
            <person name="Sun M."/>
        </authorList>
    </citation>
    <scope>NUCLEOTIDE SEQUENCE</scope>
    <source>
        <strain evidence="2">75</strain>
    </source>
</reference>
<evidence type="ECO:0000259" key="1">
    <source>
        <dbReference type="PROSITE" id="PS51502"/>
    </source>
</evidence>
<dbReference type="Proteomes" id="UP001164965">
    <property type="component" value="Chromosome"/>
</dbReference>
<gene>
    <name evidence="2" type="ORF">RHODO2019_09130</name>
</gene>
<dbReference type="Gene3D" id="3.30.70.100">
    <property type="match status" value="1"/>
</dbReference>
<dbReference type="SUPFAM" id="SSF54909">
    <property type="entry name" value="Dimeric alpha+beta barrel"/>
    <property type="match status" value="1"/>
</dbReference>
<dbReference type="InterPro" id="IPR013097">
    <property type="entry name" value="Dabb"/>
</dbReference>
<evidence type="ECO:0000313" key="3">
    <source>
        <dbReference type="Proteomes" id="UP001164965"/>
    </source>
</evidence>
<accession>A0ABY6NVS8</accession>
<sequence>MAGSVTLTTPSRAAADSAQLDAALAAVEALPCVGRVSSRVGRDAGLREGGWDFAITNDWVDEDAYRVYDLDPEHNRLRAEGFGPVCTDIARVQLVLPDV</sequence>
<dbReference type="EMBL" id="CP110615">
    <property type="protein sequence ID" value="UZJ23403.1"/>
    <property type="molecule type" value="Genomic_DNA"/>
</dbReference>
<feature type="domain" description="Stress-response A/B barrel" evidence="1">
    <location>
        <begin position="1"/>
        <end position="94"/>
    </location>
</feature>
<proteinExistence type="predicted"/>